<evidence type="ECO:0000313" key="1">
    <source>
        <dbReference type="EMBL" id="TNB93035.1"/>
    </source>
</evidence>
<name>A0A5C4KV40_PSEJE</name>
<dbReference type="EMBL" id="VDDB01000015">
    <property type="protein sequence ID" value="TNB93035.1"/>
    <property type="molecule type" value="Genomic_DNA"/>
</dbReference>
<accession>A0A5C4KV40</accession>
<evidence type="ECO:0000313" key="2">
    <source>
        <dbReference type="Proteomes" id="UP000306272"/>
    </source>
</evidence>
<gene>
    <name evidence="1" type="ORF">FHG55_22365</name>
</gene>
<comment type="caution">
    <text evidence="1">The sequence shown here is derived from an EMBL/GenBank/DDBJ whole genome shotgun (WGS) entry which is preliminary data.</text>
</comment>
<dbReference type="Proteomes" id="UP000306272">
    <property type="component" value="Unassembled WGS sequence"/>
</dbReference>
<organism evidence="1 2">
    <name type="scientific">Pseudomonas jessenii</name>
    <dbReference type="NCBI Taxonomy" id="77298"/>
    <lineage>
        <taxon>Bacteria</taxon>
        <taxon>Pseudomonadati</taxon>
        <taxon>Pseudomonadota</taxon>
        <taxon>Gammaproteobacteria</taxon>
        <taxon>Pseudomonadales</taxon>
        <taxon>Pseudomonadaceae</taxon>
        <taxon>Pseudomonas</taxon>
    </lineage>
</organism>
<keyword evidence="2" id="KW-1185">Reference proteome</keyword>
<reference evidence="1" key="1">
    <citation type="submission" date="2019-06" db="EMBL/GenBank/DDBJ databases">
        <title>Pseudomonas-derived Butenolides : (Bio)synthesis of Styrolides.</title>
        <authorList>
            <person name="Klapper M."/>
            <person name="Chowdhury S."/>
            <person name="Stallforth P."/>
        </authorList>
    </citation>
    <scope>NUCLEOTIDE SEQUENCE [LARGE SCALE GENOMIC DNA]</scope>
    <source>
        <strain evidence="1">EC-S101</strain>
    </source>
</reference>
<dbReference type="AlphaFoldDB" id="A0A5C4KV40"/>
<proteinExistence type="predicted"/>
<sequence length="79" mass="8356">MNISRPDDRLSPLVGAGLLAKAVGQSTEALNVIPPSRASPLPQGISISCQTEARTRCMYRVRIPSMSFSAKGSASLSRP</sequence>
<protein>
    <submittedName>
        <fullName evidence="1">Uncharacterized protein</fullName>
    </submittedName>
</protein>